<sequence length="141" mass="15497">MTEQMSSPVCSPSLFWRTPPFSPLTVPAPLSSFPSPIAPQPRTGLLCKDRGSSVLERKRPPVIAVPTGFFFSAADAAPEKAEEEVVEEGDGYGVYSKRGKNRGRLEDLHSAIPDLGGDPDQVELTKFTRWNNLGYFLMLRS</sequence>
<accession>A0AAN7LNU6</accession>
<reference evidence="1 2" key="1">
    <citation type="journal article" date="2023" name="Hortic Res">
        <title>Pangenome of water caltrop reveals structural variations and asymmetric subgenome divergence after allopolyploidization.</title>
        <authorList>
            <person name="Zhang X."/>
            <person name="Chen Y."/>
            <person name="Wang L."/>
            <person name="Yuan Y."/>
            <person name="Fang M."/>
            <person name="Shi L."/>
            <person name="Lu R."/>
            <person name="Comes H.P."/>
            <person name="Ma Y."/>
            <person name="Chen Y."/>
            <person name="Huang G."/>
            <person name="Zhou Y."/>
            <person name="Zheng Z."/>
            <person name="Qiu Y."/>
        </authorList>
    </citation>
    <scope>NUCLEOTIDE SEQUENCE [LARGE SCALE GENOMIC DNA]</scope>
    <source>
        <strain evidence="1">F231</strain>
    </source>
</reference>
<dbReference type="AlphaFoldDB" id="A0AAN7LNU6"/>
<protein>
    <submittedName>
        <fullName evidence="1">Uncharacterized protein</fullName>
    </submittedName>
</protein>
<evidence type="ECO:0000313" key="2">
    <source>
        <dbReference type="Proteomes" id="UP001346149"/>
    </source>
</evidence>
<organism evidence="1 2">
    <name type="scientific">Trapa natans</name>
    <name type="common">Water chestnut</name>
    <dbReference type="NCBI Taxonomy" id="22666"/>
    <lineage>
        <taxon>Eukaryota</taxon>
        <taxon>Viridiplantae</taxon>
        <taxon>Streptophyta</taxon>
        <taxon>Embryophyta</taxon>
        <taxon>Tracheophyta</taxon>
        <taxon>Spermatophyta</taxon>
        <taxon>Magnoliopsida</taxon>
        <taxon>eudicotyledons</taxon>
        <taxon>Gunneridae</taxon>
        <taxon>Pentapetalae</taxon>
        <taxon>rosids</taxon>
        <taxon>malvids</taxon>
        <taxon>Myrtales</taxon>
        <taxon>Lythraceae</taxon>
        <taxon>Trapa</taxon>
    </lineage>
</organism>
<name>A0AAN7LNU6_TRANT</name>
<keyword evidence="2" id="KW-1185">Reference proteome</keyword>
<dbReference type="EMBL" id="JAXQNO010000010">
    <property type="protein sequence ID" value="KAK4789420.1"/>
    <property type="molecule type" value="Genomic_DNA"/>
</dbReference>
<gene>
    <name evidence="1" type="ORF">SAY86_016724</name>
</gene>
<evidence type="ECO:0000313" key="1">
    <source>
        <dbReference type="EMBL" id="KAK4789420.1"/>
    </source>
</evidence>
<proteinExistence type="predicted"/>
<comment type="caution">
    <text evidence="1">The sequence shown here is derived from an EMBL/GenBank/DDBJ whole genome shotgun (WGS) entry which is preliminary data.</text>
</comment>
<dbReference type="Proteomes" id="UP001346149">
    <property type="component" value="Unassembled WGS sequence"/>
</dbReference>